<feature type="region of interest" description="Disordered" evidence="1">
    <location>
        <begin position="1"/>
        <end position="149"/>
    </location>
</feature>
<feature type="compositionally biased region" description="Basic and acidic residues" evidence="1">
    <location>
        <begin position="112"/>
        <end position="121"/>
    </location>
</feature>
<keyword evidence="3" id="KW-1185">Reference proteome</keyword>
<evidence type="ECO:0000313" key="3">
    <source>
        <dbReference type="Proteomes" id="UP000799324"/>
    </source>
</evidence>
<gene>
    <name evidence="2" type="ORF">K491DRAFT_720189</name>
</gene>
<feature type="compositionally biased region" description="Polar residues" evidence="1">
    <location>
        <begin position="14"/>
        <end position="24"/>
    </location>
</feature>
<proteinExistence type="predicted"/>
<dbReference type="EMBL" id="MU004436">
    <property type="protein sequence ID" value="KAF2651043.1"/>
    <property type="molecule type" value="Genomic_DNA"/>
</dbReference>
<sequence>MNHFGYSARGGYFSTPSQSATETNYRPEPPIGHEEYPDLPYQASYHPQYVPEQYVYESELPASSGEEPYTTPTRPATEPAYRPEPPIIHDENFVPPPQASQRPPYLPEEFVYESRAHVRPDRKTHKRDKKVRSSRKDNSYTYERSSRNHDYDDKSLEELEDLIPGAFRILAPMGIDSIWSNKDLMEKWNEYMAVWNHYPREMRTDSKLVQKRRETNGAFEVLFAYRRRYAEQKRTESEYDSQEEDSPVPTGHAQGNFDEDYRKVHNELPESSRRAAS</sequence>
<evidence type="ECO:0000256" key="1">
    <source>
        <dbReference type="SAM" id="MobiDB-lite"/>
    </source>
</evidence>
<dbReference type="Proteomes" id="UP000799324">
    <property type="component" value="Unassembled WGS sequence"/>
</dbReference>
<feature type="region of interest" description="Disordered" evidence="1">
    <location>
        <begin position="233"/>
        <end position="277"/>
    </location>
</feature>
<feature type="compositionally biased region" description="Basic and acidic residues" evidence="1">
    <location>
        <begin position="134"/>
        <end position="149"/>
    </location>
</feature>
<evidence type="ECO:0000313" key="2">
    <source>
        <dbReference type="EMBL" id="KAF2651043.1"/>
    </source>
</evidence>
<protein>
    <submittedName>
        <fullName evidence="2">Uncharacterized protein</fullName>
    </submittedName>
</protein>
<reference evidence="2" key="1">
    <citation type="journal article" date="2020" name="Stud. Mycol.">
        <title>101 Dothideomycetes genomes: a test case for predicting lifestyles and emergence of pathogens.</title>
        <authorList>
            <person name="Haridas S."/>
            <person name="Albert R."/>
            <person name="Binder M."/>
            <person name="Bloem J."/>
            <person name="Labutti K."/>
            <person name="Salamov A."/>
            <person name="Andreopoulos B."/>
            <person name="Baker S."/>
            <person name="Barry K."/>
            <person name="Bills G."/>
            <person name="Bluhm B."/>
            <person name="Cannon C."/>
            <person name="Castanera R."/>
            <person name="Culley D."/>
            <person name="Daum C."/>
            <person name="Ezra D."/>
            <person name="Gonzalez J."/>
            <person name="Henrissat B."/>
            <person name="Kuo A."/>
            <person name="Liang C."/>
            <person name="Lipzen A."/>
            <person name="Lutzoni F."/>
            <person name="Magnuson J."/>
            <person name="Mondo S."/>
            <person name="Nolan M."/>
            <person name="Ohm R."/>
            <person name="Pangilinan J."/>
            <person name="Park H.-J."/>
            <person name="Ramirez L."/>
            <person name="Alfaro M."/>
            <person name="Sun H."/>
            <person name="Tritt A."/>
            <person name="Yoshinaga Y."/>
            <person name="Zwiers L.-H."/>
            <person name="Turgeon B."/>
            <person name="Goodwin S."/>
            <person name="Spatafora J."/>
            <person name="Crous P."/>
            <person name="Grigoriev I."/>
        </authorList>
    </citation>
    <scope>NUCLEOTIDE SEQUENCE</scope>
    <source>
        <strain evidence="2">CBS 122681</strain>
    </source>
</reference>
<feature type="compositionally biased region" description="Basic and acidic residues" evidence="1">
    <location>
        <begin position="259"/>
        <end position="277"/>
    </location>
</feature>
<name>A0A6A6SWT1_9PLEO</name>
<organism evidence="2 3">
    <name type="scientific">Lophiostoma macrostomum CBS 122681</name>
    <dbReference type="NCBI Taxonomy" id="1314788"/>
    <lineage>
        <taxon>Eukaryota</taxon>
        <taxon>Fungi</taxon>
        <taxon>Dikarya</taxon>
        <taxon>Ascomycota</taxon>
        <taxon>Pezizomycotina</taxon>
        <taxon>Dothideomycetes</taxon>
        <taxon>Pleosporomycetidae</taxon>
        <taxon>Pleosporales</taxon>
        <taxon>Lophiostomataceae</taxon>
        <taxon>Lophiostoma</taxon>
    </lineage>
</organism>
<feature type="compositionally biased region" description="Basic residues" evidence="1">
    <location>
        <begin position="122"/>
        <end position="133"/>
    </location>
</feature>
<accession>A0A6A6SWT1</accession>
<dbReference type="AlphaFoldDB" id="A0A6A6SWT1"/>